<feature type="compositionally biased region" description="Basic residues" evidence="1">
    <location>
        <begin position="1"/>
        <end position="11"/>
    </location>
</feature>
<dbReference type="RefSeq" id="WP_133224988.1">
    <property type="nucleotide sequence ID" value="NZ_SMRT01000001.1"/>
</dbReference>
<dbReference type="PANTHER" id="PTHR14911:SF13">
    <property type="entry name" value="TRNA (GUANINE(6)-N2)-METHYLTRANSFERASE THUMP3"/>
    <property type="match status" value="1"/>
</dbReference>
<evidence type="ECO:0000259" key="2">
    <source>
        <dbReference type="Pfam" id="PF01170"/>
    </source>
</evidence>
<dbReference type="InterPro" id="IPR029063">
    <property type="entry name" value="SAM-dependent_MTases_sf"/>
</dbReference>
<proteinExistence type="predicted"/>
<comment type="caution">
    <text evidence="3">The sequence shown here is derived from an EMBL/GenBank/DDBJ whole genome shotgun (WGS) entry which is preliminary data.</text>
</comment>
<keyword evidence="3" id="KW-0808">Transferase</keyword>
<sequence length="380" mass="42626">MNGRNEKKKGRKDGTKKDDHKDDGKDDRKNDSKNKGKNDQQDGGKKDEPDDEQEDLDVKRKIGPNNVSRDHHPAFLYTYVCHEDERELCRMELRVLFGVEPCARFLLTERAIDPSRSPFVKQRLDVLYSAGSLDELAQQAEALELGAATFKIVYVEAEPAAAYDERRRIERLLGARIRGRADMRRPQRLFGVAYAAGRWLFGECRNSEAVWLRHNAKPQPYSTALSTRVARAAANIAVPQPQGAKAIDPCCGIGTVLIEALSMGIDMIGRDLNPLAVRGARVNLRHYGYPDDPDAVAVGDIRTLQGSYDAAVVDLPYNLCSVLSQEERLDMLRGARRLARRVLVIATETIDDDLAQAGFFIIDRCDVKKGRFSRQLMVCI</sequence>
<dbReference type="SUPFAM" id="SSF53335">
    <property type="entry name" value="S-adenosyl-L-methionine-dependent methyltransferases"/>
    <property type="match status" value="1"/>
</dbReference>
<organism evidence="3 4">
    <name type="scientific">Paenibacillus piri</name>
    <dbReference type="NCBI Taxonomy" id="2547395"/>
    <lineage>
        <taxon>Bacteria</taxon>
        <taxon>Bacillati</taxon>
        <taxon>Bacillota</taxon>
        <taxon>Bacilli</taxon>
        <taxon>Bacillales</taxon>
        <taxon>Paenibacillaceae</taxon>
        <taxon>Paenibacillus</taxon>
    </lineage>
</organism>
<gene>
    <name evidence="3" type="ORF">E1757_01145</name>
</gene>
<dbReference type="GO" id="GO:0030488">
    <property type="term" value="P:tRNA methylation"/>
    <property type="evidence" value="ECO:0007669"/>
    <property type="project" value="TreeGrafter"/>
</dbReference>
<evidence type="ECO:0000256" key="1">
    <source>
        <dbReference type="SAM" id="MobiDB-lite"/>
    </source>
</evidence>
<protein>
    <submittedName>
        <fullName evidence="3">RNA methyltransferase</fullName>
    </submittedName>
</protein>
<keyword evidence="4" id="KW-1185">Reference proteome</keyword>
<dbReference type="Pfam" id="PF01170">
    <property type="entry name" value="UPF0020"/>
    <property type="match status" value="1"/>
</dbReference>
<accession>A0A4R5KYG0</accession>
<dbReference type="Gene3D" id="3.40.50.150">
    <property type="entry name" value="Vaccinia Virus protein VP39"/>
    <property type="match status" value="1"/>
</dbReference>
<name>A0A4R5KYG0_9BACL</name>
<dbReference type="Proteomes" id="UP000295636">
    <property type="component" value="Unassembled WGS sequence"/>
</dbReference>
<dbReference type="EMBL" id="SMRT01000001">
    <property type="protein sequence ID" value="TDG00279.1"/>
    <property type="molecule type" value="Genomic_DNA"/>
</dbReference>
<dbReference type="InterPro" id="IPR000241">
    <property type="entry name" value="RlmKL-like_Mtase"/>
</dbReference>
<keyword evidence="3" id="KW-0489">Methyltransferase</keyword>
<feature type="domain" description="Ribosomal RNA large subunit methyltransferase K/L-like methyltransferase" evidence="2">
    <location>
        <begin position="220"/>
        <end position="318"/>
    </location>
</feature>
<evidence type="ECO:0000313" key="4">
    <source>
        <dbReference type="Proteomes" id="UP000295636"/>
    </source>
</evidence>
<evidence type="ECO:0000313" key="3">
    <source>
        <dbReference type="EMBL" id="TDG00279.1"/>
    </source>
</evidence>
<feature type="region of interest" description="Disordered" evidence="1">
    <location>
        <begin position="1"/>
        <end position="67"/>
    </location>
</feature>
<dbReference type="GO" id="GO:0016423">
    <property type="term" value="F:tRNA (guanine) methyltransferase activity"/>
    <property type="evidence" value="ECO:0007669"/>
    <property type="project" value="TreeGrafter"/>
</dbReference>
<dbReference type="AlphaFoldDB" id="A0A4R5KYG0"/>
<dbReference type="OrthoDB" id="9791556at2"/>
<reference evidence="3 4" key="1">
    <citation type="submission" date="2019-03" db="EMBL/GenBank/DDBJ databases">
        <title>This is whole genome sequence of Paenibacillus sp MS74 strain.</title>
        <authorList>
            <person name="Trinh H.N."/>
        </authorList>
    </citation>
    <scope>NUCLEOTIDE SEQUENCE [LARGE SCALE GENOMIC DNA]</scope>
    <source>
        <strain evidence="3 4">MS74</strain>
    </source>
</reference>
<feature type="compositionally biased region" description="Basic and acidic residues" evidence="1">
    <location>
        <begin position="12"/>
        <end position="48"/>
    </location>
</feature>
<dbReference type="PANTHER" id="PTHR14911">
    <property type="entry name" value="THUMP DOMAIN-CONTAINING"/>
    <property type="match status" value="1"/>
</dbReference>
<dbReference type="CDD" id="cd02440">
    <property type="entry name" value="AdoMet_MTases"/>
    <property type="match status" value="1"/>
</dbReference>